<dbReference type="RefSeq" id="WP_184832096.1">
    <property type="nucleotide sequence ID" value="NZ_JACHMN010000001.1"/>
</dbReference>
<reference evidence="1 2" key="1">
    <citation type="submission" date="2020-08" db="EMBL/GenBank/DDBJ databases">
        <title>Sequencing the genomes of 1000 actinobacteria strains.</title>
        <authorList>
            <person name="Klenk H.-P."/>
        </authorList>
    </citation>
    <scope>NUCLEOTIDE SEQUENCE [LARGE SCALE GENOMIC DNA]</scope>
    <source>
        <strain evidence="1 2">DSM 45362</strain>
    </source>
</reference>
<protein>
    <submittedName>
        <fullName evidence="1">Uncharacterized protein</fullName>
    </submittedName>
</protein>
<keyword evidence="2" id="KW-1185">Reference proteome</keyword>
<name>A0A841BJP0_9ACTN</name>
<organism evidence="1 2">
    <name type="scientific">Allocatelliglobosispora scoriae</name>
    <dbReference type="NCBI Taxonomy" id="643052"/>
    <lineage>
        <taxon>Bacteria</taxon>
        <taxon>Bacillati</taxon>
        <taxon>Actinomycetota</taxon>
        <taxon>Actinomycetes</taxon>
        <taxon>Micromonosporales</taxon>
        <taxon>Micromonosporaceae</taxon>
        <taxon>Allocatelliglobosispora</taxon>
    </lineage>
</organism>
<evidence type="ECO:0000313" key="1">
    <source>
        <dbReference type="EMBL" id="MBB5867416.1"/>
    </source>
</evidence>
<evidence type="ECO:0000313" key="2">
    <source>
        <dbReference type="Proteomes" id="UP000587527"/>
    </source>
</evidence>
<sequence length="65" mass="7007">MTTTEPTCELDPITWDAMVDGMKRHHVPDDIVGKVCADALAAINATPESKRAQLNAQAGLTDQRS</sequence>
<dbReference type="Proteomes" id="UP000587527">
    <property type="component" value="Unassembled WGS sequence"/>
</dbReference>
<accession>A0A841BJP0</accession>
<gene>
    <name evidence="1" type="ORF">F4553_000795</name>
</gene>
<dbReference type="AlphaFoldDB" id="A0A841BJP0"/>
<comment type="caution">
    <text evidence="1">The sequence shown here is derived from an EMBL/GenBank/DDBJ whole genome shotgun (WGS) entry which is preliminary data.</text>
</comment>
<dbReference type="EMBL" id="JACHMN010000001">
    <property type="protein sequence ID" value="MBB5867416.1"/>
    <property type="molecule type" value="Genomic_DNA"/>
</dbReference>
<proteinExistence type="predicted"/>